<evidence type="ECO:0000313" key="2">
    <source>
        <dbReference type="Proteomes" id="UP000827892"/>
    </source>
</evidence>
<dbReference type="AlphaFoldDB" id="A0AAE9CY88"/>
<dbReference type="EMBL" id="CP090895">
    <property type="protein sequence ID" value="ULT85908.1"/>
    <property type="molecule type" value="Genomic_DNA"/>
</dbReference>
<organism evidence="1 2">
    <name type="scientific">Caenorhabditis briggsae</name>
    <dbReference type="NCBI Taxonomy" id="6238"/>
    <lineage>
        <taxon>Eukaryota</taxon>
        <taxon>Metazoa</taxon>
        <taxon>Ecdysozoa</taxon>
        <taxon>Nematoda</taxon>
        <taxon>Chromadorea</taxon>
        <taxon>Rhabditida</taxon>
        <taxon>Rhabditina</taxon>
        <taxon>Rhabditomorpha</taxon>
        <taxon>Rhabditoidea</taxon>
        <taxon>Rhabditidae</taxon>
        <taxon>Peloderinae</taxon>
        <taxon>Caenorhabditis</taxon>
    </lineage>
</organism>
<protein>
    <submittedName>
        <fullName evidence="1">Uncharacterized protein</fullName>
    </submittedName>
</protein>
<evidence type="ECO:0000313" key="1">
    <source>
        <dbReference type="EMBL" id="ULT85908.1"/>
    </source>
</evidence>
<gene>
    <name evidence="1" type="ORF">L3Y34_005951</name>
</gene>
<reference evidence="1 2" key="1">
    <citation type="submission" date="2022-02" db="EMBL/GenBank/DDBJ databases">
        <title>Chromosome-level reference genomes for two strains of Caenorhabditis briggsae: an improved platform for comparative genomics.</title>
        <authorList>
            <person name="Stevens L."/>
            <person name="Andersen E.C."/>
        </authorList>
    </citation>
    <scope>NUCLEOTIDE SEQUENCE [LARGE SCALE GENOMIC DNA]</scope>
    <source>
        <strain evidence="1">QX1410_ONT</strain>
        <tissue evidence="1">Whole-organism</tissue>
    </source>
</reference>
<sequence>MAAVTHKCEEFLLQTPRVKTIQKIVFADNHNLHKLLRVTLTSIETKEELEALTLLPEFFADRFNKSRIVAQVHAFY</sequence>
<accession>A0AAE9CY88</accession>
<proteinExistence type="predicted"/>
<name>A0AAE9CY88_CAEBR</name>
<dbReference type="Proteomes" id="UP000827892">
    <property type="component" value="Chromosome V"/>
</dbReference>